<dbReference type="Pfam" id="PF17384">
    <property type="entry name" value="DUF150_C"/>
    <property type="match status" value="1"/>
</dbReference>
<dbReference type="EMBL" id="UOFZ01000113">
    <property type="protein sequence ID" value="VAX13392.1"/>
    <property type="molecule type" value="Genomic_DNA"/>
</dbReference>
<name>A0A3B1BBE0_9ZZZZ</name>
<evidence type="ECO:0000259" key="3">
    <source>
        <dbReference type="Pfam" id="PF02576"/>
    </source>
</evidence>
<dbReference type="SUPFAM" id="SSF74942">
    <property type="entry name" value="YhbC-like, C-terminal domain"/>
    <property type="match status" value="1"/>
</dbReference>
<dbReference type="PANTHER" id="PTHR33867:SF1">
    <property type="entry name" value="RIBOSOME MATURATION FACTOR RIMP"/>
    <property type="match status" value="1"/>
</dbReference>
<dbReference type="SUPFAM" id="SSF75420">
    <property type="entry name" value="YhbC-like, N-terminal domain"/>
    <property type="match status" value="1"/>
</dbReference>
<dbReference type="NCBIfam" id="NF000927">
    <property type="entry name" value="PRK00092.1-1"/>
    <property type="match status" value="1"/>
</dbReference>
<dbReference type="Gene3D" id="2.30.30.180">
    <property type="entry name" value="Ribosome maturation factor RimP, C-terminal domain"/>
    <property type="match status" value="1"/>
</dbReference>
<sequence>MLEEKLARLVASAVEALGLELVGVEYFAQGAHSVLRVYIDSELGVTLDDCSRVSHQLSGVLEVEDPIRGKFNLEVSSPGLDRPLFTLAHFERFVGQGVKLRLRQPLNGQRKFKGVIAAVEDGHIQITLDDSQTLELEIDEIEKANLIPEL</sequence>
<dbReference type="AlphaFoldDB" id="A0A3B1BBE0"/>
<dbReference type="InterPro" id="IPR035956">
    <property type="entry name" value="RimP_N_sf"/>
</dbReference>
<protein>
    <submittedName>
        <fullName evidence="5">Bacterial ribosome SSU maturation protein RimP</fullName>
    </submittedName>
</protein>
<dbReference type="InterPro" id="IPR028989">
    <property type="entry name" value="RimP_N"/>
</dbReference>
<dbReference type="HAMAP" id="MF_01077">
    <property type="entry name" value="RimP"/>
    <property type="match status" value="1"/>
</dbReference>
<reference evidence="5" key="1">
    <citation type="submission" date="2018-06" db="EMBL/GenBank/DDBJ databases">
        <authorList>
            <person name="Zhirakovskaya E."/>
        </authorList>
    </citation>
    <scope>NUCLEOTIDE SEQUENCE</scope>
</reference>
<dbReference type="GO" id="GO:0006412">
    <property type="term" value="P:translation"/>
    <property type="evidence" value="ECO:0007669"/>
    <property type="project" value="TreeGrafter"/>
</dbReference>
<dbReference type="PANTHER" id="PTHR33867">
    <property type="entry name" value="RIBOSOME MATURATION FACTOR RIMP"/>
    <property type="match status" value="1"/>
</dbReference>
<proteinExistence type="inferred from homology"/>
<gene>
    <name evidence="5" type="ORF">MNBD_GAMMA24-2129</name>
</gene>
<dbReference type="Gene3D" id="3.30.300.70">
    <property type="entry name" value="RimP-like superfamily, N-terminal"/>
    <property type="match status" value="1"/>
</dbReference>
<keyword evidence="1" id="KW-0963">Cytoplasm</keyword>
<keyword evidence="2" id="KW-0690">Ribosome biogenesis</keyword>
<evidence type="ECO:0000256" key="2">
    <source>
        <dbReference type="ARBA" id="ARBA00022517"/>
    </source>
</evidence>
<feature type="domain" description="Ribosome maturation factor RimP N-terminal" evidence="3">
    <location>
        <begin position="9"/>
        <end position="81"/>
    </location>
</feature>
<dbReference type="GO" id="GO:0005829">
    <property type="term" value="C:cytosol"/>
    <property type="evidence" value="ECO:0007669"/>
    <property type="project" value="TreeGrafter"/>
</dbReference>
<dbReference type="InterPro" id="IPR003728">
    <property type="entry name" value="Ribosome_maturation_RimP"/>
</dbReference>
<organism evidence="5">
    <name type="scientific">hydrothermal vent metagenome</name>
    <dbReference type="NCBI Taxonomy" id="652676"/>
    <lineage>
        <taxon>unclassified sequences</taxon>
        <taxon>metagenomes</taxon>
        <taxon>ecological metagenomes</taxon>
    </lineage>
</organism>
<dbReference type="Pfam" id="PF02576">
    <property type="entry name" value="RimP_N"/>
    <property type="match status" value="1"/>
</dbReference>
<dbReference type="GO" id="GO:0000028">
    <property type="term" value="P:ribosomal small subunit assembly"/>
    <property type="evidence" value="ECO:0007669"/>
    <property type="project" value="TreeGrafter"/>
</dbReference>
<dbReference type="CDD" id="cd01734">
    <property type="entry name" value="YlxS_C"/>
    <property type="match status" value="1"/>
</dbReference>
<accession>A0A3B1BBE0</accession>
<feature type="domain" description="Ribosome maturation factor RimP C-terminal" evidence="4">
    <location>
        <begin position="84"/>
        <end position="149"/>
    </location>
</feature>
<evidence type="ECO:0000313" key="5">
    <source>
        <dbReference type="EMBL" id="VAX13392.1"/>
    </source>
</evidence>
<dbReference type="InterPro" id="IPR036847">
    <property type="entry name" value="RimP_C_sf"/>
</dbReference>
<evidence type="ECO:0000256" key="1">
    <source>
        <dbReference type="ARBA" id="ARBA00022490"/>
    </source>
</evidence>
<evidence type="ECO:0000259" key="4">
    <source>
        <dbReference type="Pfam" id="PF17384"/>
    </source>
</evidence>
<dbReference type="InterPro" id="IPR028998">
    <property type="entry name" value="RimP_C"/>
</dbReference>
<dbReference type="FunFam" id="3.30.300.70:FF:000001">
    <property type="entry name" value="Ribosome maturation factor RimP"/>
    <property type="match status" value="1"/>
</dbReference>